<keyword evidence="1" id="KW-0812">Transmembrane</keyword>
<sequence>MKKFIALILALISGAYVFTPLGWVPDPLPLIDEATALIIFVKAMGVLGIDLSRLVPFLGRKEKTPPKPQGQVVDV</sequence>
<keyword evidence="3" id="KW-1185">Reference proteome</keyword>
<comment type="caution">
    <text evidence="2">The sequence shown here is derived from an EMBL/GenBank/DDBJ whole genome shotgun (WGS) entry which is preliminary data.</text>
</comment>
<organism evidence="2 3">
    <name type="scientific">Luteolibacter rhizosphaerae</name>
    <dbReference type="NCBI Taxonomy" id="2989719"/>
    <lineage>
        <taxon>Bacteria</taxon>
        <taxon>Pseudomonadati</taxon>
        <taxon>Verrucomicrobiota</taxon>
        <taxon>Verrucomicrobiia</taxon>
        <taxon>Verrucomicrobiales</taxon>
        <taxon>Verrucomicrobiaceae</taxon>
        <taxon>Luteolibacter</taxon>
    </lineage>
</organism>
<evidence type="ECO:0008006" key="4">
    <source>
        <dbReference type="Google" id="ProtNLM"/>
    </source>
</evidence>
<gene>
    <name evidence="2" type="ORF">OJ996_10090</name>
</gene>
<dbReference type="Proteomes" id="UP001165653">
    <property type="component" value="Unassembled WGS sequence"/>
</dbReference>
<evidence type="ECO:0000256" key="1">
    <source>
        <dbReference type="SAM" id="Phobius"/>
    </source>
</evidence>
<feature type="transmembrane region" description="Helical" evidence="1">
    <location>
        <begin position="33"/>
        <end position="51"/>
    </location>
</feature>
<reference evidence="2" key="1">
    <citation type="submission" date="2022-10" db="EMBL/GenBank/DDBJ databases">
        <title>Luteolibacter sp. GHJ8, whole genome shotgun sequencing project.</title>
        <authorList>
            <person name="Zhao G."/>
            <person name="Shen L."/>
        </authorList>
    </citation>
    <scope>NUCLEOTIDE SEQUENCE</scope>
    <source>
        <strain evidence="2">GHJ8</strain>
    </source>
</reference>
<dbReference type="RefSeq" id="WP_264513428.1">
    <property type="nucleotide sequence ID" value="NZ_JAPDDR010000004.1"/>
</dbReference>
<evidence type="ECO:0000313" key="3">
    <source>
        <dbReference type="Proteomes" id="UP001165653"/>
    </source>
</evidence>
<proteinExistence type="predicted"/>
<accession>A0ABT3G262</accession>
<keyword evidence="1" id="KW-0472">Membrane</keyword>
<name>A0ABT3G262_9BACT</name>
<protein>
    <recommendedName>
        <fullName evidence="4">DUF1232 domain-containing protein</fullName>
    </recommendedName>
</protein>
<dbReference type="EMBL" id="JAPDDR010000004">
    <property type="protein sequence ID" value="MCW1913926.1"/>
    <property type="molecule type" value="Genomic_DNA"/>
</dbReference>
<keyword evidence="1" id="KW-1133">Transmembrane helix</keyword>
<evidence type="ECO:0000313" key="2">
    <source>
        <dbReference type="EMBL" id="MCW1913926.1"/>
    </source>
</evidence>